<dbReference type="Proteomes" id="UP000032361">
    <property type="component" value="Unassembled WGS sequence"/>
</dbReference>
<evidence type="ECO:0000256" key="1">
    <source>
        <dbReference type="SAM" id="Phobius"/>
    </source>
</evidence>
<dbReference type="EMBL" id="JTDV01000010">
    <property type="protein sequence ID" value="KJD32092.1"/>
    <property type="molecule type" value="Genomic_DNA"/>
</dbReference>
<evidence type="ECO:0000313" key="4">
    <source>
        <dbReference type="Proteomes" id="UP000032361"/>
    </source>
</evidence>
<dbReference type="AlphaFoldDB" id="A0A0D7VZQ7"/>
<keyword evidence="1" id="KW-1133">Transmembrane helix</keyword>
<protein>
    <submittedName>
        <fullName evidence="3">Uroporphyrinogen decarboxylase</fullName>
    </submittedName>
</protein>
<feature type="transmembrane region" description="Helical" evidence="1">
    <location>
        <begin position="32"/>
        <end position="50"/>
    </location>
</feature>
<gene>
    <name evidence="2" type="ORF">PK35_10800</name>
    <name evidence="3" type="ORF">PK35_11685</name>
</gene>
<name>A0A0D7VZQ7_9FLAO</name>
<evidence type="ECO:0000313" key="2">
    <source>
        <dbReference type="EMBL" id="KJD32092.1"/>
    </source>
</evidence>
<dbReference type="STRING" id="1382798.PK35_10800"/>
<accession>A0A0D7VZQ7</accession>
<proteinExistence type="predicted"/>
<evidence type="ECO:0000313" key="3">
    <source>
        <dbReference type="EMBL" id="KJD32254.1"/>
    </source>
</evidence>
<feature type="transmembrane region" description="Helical" evidence="1">
    <location>
        <begin position="56"/>
        <end position="73"/>
    </location>
</feature>
<keyword evidence="1" id="KW-0812">Transmembrane</keyword>
<sequence length="75" mass="8639">MDFFGIHWVEWLGYLATATVLTSFLMKAVTRLRIVNCVGCLLFVCYGFLLTPLSKPIIITNLAIFFINLYYIVKK</sequence>
<dbReference type="EMBL" id="JTDV01000010">
    <property type="protein sequence ID" value="KJD32254.1"/>
    <property type="molecule type" value="Genomic_DNA"/>
</dbReference>
<keyword evidence="1" id="KW-0472">Membrane</keyword>
<reference evidence="3 4" key="1">
    <citation type="journal article" date="2015" name="Antonie Van Leeuwenhoek">
        <title>Tamlana nanhaiensis sp. nov., isolated from surface seawater collected from the South China Sea.</title>
        <authorList>
            <person name="Liu X."/>
            <person name="Lai Q."/>
            <person name="Du Y."/>
            <person name="Li G."/>
            <person name="Sun F."/>
            <person name="Shao Z."/>
        </authorList>
    </citation>
    <scope>NUCLEOTIDE SEQUENCE [LARGE SCALE GENOMIC DNA]</scope>
    <source>
        <strain evidence="3 4">FHC16</strain>
    </source>
</reference>
<comment type="caution">
    <text evidence="3">The sequence shown here is derived from an EMBL/GenBank/DDBJ whole genome shotgun (WGS) entry which is preliminary data.</text>
</comment>
<organism evidence="3 4">
    <name type="scientific">Neotamlana nanhaiensis</name>
    <dbReference type="NCBI Taxonomy" id="1382798"/>
    <lineage>
        <taxon>Bacteria</taxon>
        <taxon>Pseudomonadati</taxon>
        <taxon>Bacteroidota</taxon>
        <taxon>Flavobacteriia</taxon>
        <taxon>Flavobacteriales</taxon>
        <taxon>Flavobacteriaceae</taxon>
        <taxon>Neotamlana</taxon>
    </lineage>
</organism>
<dbReference type="PATRIC" id="fig|1382798.3.peg.717"/>
<feature type="transmembrane region" description="Helical" evidence="1">
    <location>
        <begin position="6"/>
        <end position="25"/>
    </location>
</feature>
<keyword evidence="4" id="KW-1185">Reference proteome</keyword>